<gene>
    <name evidence="2" type="ORF">EZS28_056327</name>
</gene>
<evidence type="ECO:0000256" key="1">
    <source>
        <dbReference type="SAM" id="Phobius"/>
    </source>
</evidence>
<dbReference type="AlphaFoldDB" id="A0A5J4PNA3"/>
<accession>A0A5J4PNA3</accession>
<comment type="caution">
    <text evidence="2">The sequence shown here is derived from an EMBL/GenBank/DDBJ whole genome shotgun (WGS) entry which is preliminary data.</text>
</comment>
<keyword evidence="1" id="KW-0472">Membrane</keyword>
<proteinExistence type="predicted"/>
<evidence type="ECO:0000313" key="2">
    <source>
        <dbReference type="EMBL" id="KAA6310348.1"/>
    </source>
</evidence>
<keyword evidence="1" id="KW-1133">Transmembrane helix</keyword>
<reference evidence="2 3" key="1">
    <citation type="submission" date="2019-03" db="EMBL/GenBank/DDBJ databases">
        <title>Single cell metagenomics reveals metabolic interactions within the superorganism composed of flagellate Streblomastix strix and complex community of Bacteroidetes bacteria on its surface.</title>
        <authorList>
            <person name="Treitli S.C."/>
            <person name="Kolisko M."/>
            <person name="Husnik F."/>
            <person name="Keeling P."/>
            <person name="Hampl V."/>
        </authorList>
    </citation>
    <scope>NUCLEOTIDE SEQUENCE [LARGE SCALE GENOMIC DNA]</scope>
    <source>
        <strain evidence="2">ST1C</strain>
    </source>
</reference>
<feature type="non-terminal residue" evidence="2">
    <location>
        <position position="1"/>
    </location>
</feature>
<keyword evidence="1" id="KW-0812">Transmembrane</keyword>
<dbReference type="EMBL" id="SNRW01049804">
    <property type="protein sequence ID" value="KAA6310348.1"/>
    <property type="molecule type" value="Genomic_DNA"/>
</dbReference>
<sequence length="29" mass="3514">QEKQELNSKQMPLFVVWLPLAILRLHLRL</sequence>
<protein>
    <submittedName>
        <fullName evidence="2">Uncharacterized protein</fullName>
    </submittedName>
</protein>
<dbReference type="Proteomes" id="UP000324800">
    <property type="component" value="Unassembled WGS sequence"/>
</dbReference>
<name>A0A5J4PNA3_9EUKA</name>
<evidence type="ECO:0000313" key="3">
    <source>
        <dbReference type="Proteomes" id="UP000324800"/>
    </source>
</evidence>
<feature type="transmembrane region" description="Helical" evidence="1">
    <location>
        <begin position="12"/>
        <end position="27"/>
    </location>
</feature>
<organism evidence="2 3">
    <name type="scientific">Streblomastix strix</name>
    <dbReference type="NCBI Taxonomy" id="222440"/>
    <lineage>
        <taxon>Eukaryota</taxon>
        <taxon>Metamonada</taxon>
        <taxon>Preaxostyla</taxon>
        <taxon>Oxymonadida</taxon>
        <taxon>Streblomastigidae</taxon>
        <taxon>Streblomastix</taxon>
    </lineage>
</organism>